<dbReference type="RefSeq" id="XP_004342360.1">
    <property type="nucleotide sequence ID" value="XM_004342311.1"/>
</dbReference>
<dbReference type="AlphaFoldDB" id="L8H4Z7"/>
<dbReference type="VEuPathDB" id="AmoebaDB:ACA1_117230"/>
<keyword evidence="2" id="KW-0472">Membrane</keyword>
<dbReference type="KEGG" id="acan:ACA1_117230"/>
<dbReference type="Pfam" id="PF04982">
    <property type="entry name" value="TM_HPP"/>
    <property type="match status" value="1"/>
</dbReference>
<sequence>MEQQTASHHDTGSEEEEEKERWHELVDALFRSTRAQREEVFASLPQSCRQPLLAWMGRLPPAGQQHVVEHEGEEEEPYDVEATHLRQLDSRGRPTSEETTATSPTAAAAGAEGETSQGREEDTKKGWMSMWREKQRSSWLRVRHPLKDTLLPLWRSLFPSPRTYSYGIETPFSCAYKLSLVPLFNSPWPSSVHKAAWSWLGAFVGIAVTGLVAQYALPSDVPSFFAAEGAAATLIFALPDLPTAQPRNMIGGGALSSLLAVAFQKAFASTSLTWLAGALSVATAIAAMAITGTMNPPGGALSLLYIVTPSLHVLGWWYIGVAIMNVLILILVGILVNNIPRAMQYPTYWL</sequence>
<dbReference type="EMBL" id="KB007926">
    <property type="protein sequence ID" value="ELR20250.1"/>
    <property type="molecule type" value="Genomic_DNA"/>
</dbReference>
<name>L8H4Z7_ACACF</name>
<feature type="transmembrane region" description="Helical" evidence="2">
    <location>
        <begin position="223"/>
        <end position="241"/>
    </location>
</feature>
<evidence type="ECO:0000256" key="1">
    <source>
        <dbReference type="SAM" id="MobiDB-lite"/>
    </source>
</evidence>
<feature type="transmembrane region" description="Helical" evidence="2">
    <location>
        <begin position="196"/>
        <end position="217"/>
    </location>
</feature>
<gene>
    <name evidence="4" type="ORF">ACA1_117230</name>
</gene>
<feature type="region of interest" description="Disordered" evidence="1">
    <location>
        <begin position="85"/>
        <end position="127"/>
    </location>
</feature>
<protein>
    <submittedName>
        <fullName evidence="4">HPP family protein</fullName>
    </submittedName>
</protein>
<feature type="compositionally biased region" description="Basic and acidic residues" evidence="1">
    <location>
        <begin position="117"/>
        <end position="127"/>
    </location>
</feature>
<evidence type="ECO:0000259" key="3">
    <source>
        <dbReference type="Pfam" id="PF04982"/>
    </source>
</evidence>
<feature type="transmembrane region" description="Helical" evidence="2">
    <location>
        <begin position="272"/>
        <end position="294"/>
    </location>
</feature>
<dbReference type="GeneID" id="14921097"/>
<feature type="compositionally biased region" description="Basic and acidic residues" evidence="1">
    <location>
        <begin position="85"/>
        <end position="96"/>
    </location>
</feature>
<proteinExistence type="predicted"/>
<keyword evidence="5" id="KW-1185">Reference proteome</keyword>
<dbReference type="PANTHER" id="PTHR33741">
    <property type="entry name" value="TRANSMEMBRANE PROTEIN DDB_G0269096-RELATED"/>
    <property type="match status" value="1"/>
</dbReference>
<accession>L8H4Z7</accession>
<organism evidence="4 5">
    <name type="scientific">Acanthamoeba castellanii (strain ATCC 30010 / Neff)</name>
    <dbReference type="NCBI Taxonomy" id="1257118"/>
    <lineage>
        <taxon>Eukaryota</taxon>
        <taxon>Amoebozoa</taxon>
        <taxon>Discosea</taxon>
        <taxon>Longamoebia</taxon>
        <taxon>Centramoebida</taxon>
        <taxon>Acanthamoebidae</taxon>
        <taxon>Acanthamoeba</taxon>
    </lineage>
</organism>
<dbReference type="PANTHER" id="PTHR33741:SF5">
    <property type="entry name" value="TRANSMEMBRANE PROTEIN DDB_G0269096-RELATED"/>
    <property type="match status" value="1"/>
</dbReference>
<feature type="region of interest" description="Disordered" evidence="1">
    <location>
        <begin position="1"/>
        <end position="22"/>
    </location>
</feature>
<evidence type="ECO:0000313" key="4">
    <source>
        <dbReference type="EMBL" id="ELR20250.1"/>
    </source>
</evidence>
<dbReference type="STRING" id="1257118.L8H4Z7"/>
<reference evidence="4 5" key="1">
    <citation type="journal article" date="2013" name="Genome Biol.">
        <title>Genome of Acanthamoeba castellanii highlights extensive lateral gene transfer and early evolution of tyrosine kinase signaling.</title>
        <authorList>
            <person name="Clarke M."/>
            <person name="Lohan A.J."/>
            <person name="Liu B."/>
            <person name="Lagkouvardos I."/>
            <person name="Roy S."/>
            <person name="Zafar N."/>
            <person name="Bertelli C."/>
            <person name="Schilde C."/>
            <person name="Kianianmomeni A."/>
            <person name="Burglin T.R."/>
            <person name="Frech C."/>
            <person name="Turcotte B."/>
            <person name="Kopec K.O."/>
            <person name="Synnott J.M."/>
            <person name="Choo C."/>
            <person name="Paponov I."/>
            <person name="Finkler A."/>
            <person name="Soon Heng Tan C."/>
            <person name="Hutchins A.P."/>
            <person name="Weinmeier T."/>
            <person name="Rattei T."/>
            <person name="Chu J.S."/>
            <person name="Gimenez G."/>
            <person name="Irimia M."/>
            <person name="Rigden D.J."/>
            <person name="Fitzpatrick D.A."/>
            <person name="Lorenzo-Morales J."/>
            <person name="Bateman A."/>
            <person name="Chiu C.H."/>
            <person name="Tang P."/>
            <person name="Hegemann P."/>
            <person name="Fromm H."/>
            <person name="Raoult D."/>
            <person name="Greub G."/>
            <person name="Miranda-Saavedra D."/>
            <person name="Chen N."/>
            <person name="Nash P."/>
            <person name="Ginger M.L."/>
            <person name="Horn M."/>
            <person name="Schaap P."/>
            <person name="Caler L."/>
            <person name="Loftus B."/>
        </authorList>
    </citation>
    <scope>NUCLEOTIDE SEQUENCE [LARGE SCALE GENOMIC DNA]</scope>
    <source>
        <strain evidence="4 5">Neff</strain>
    </source>
</reference>
<feature type="transmembrane region" description="Helical" evidence="2">
    <location>
        <begin position="314"/>
        <end position="336"/>
    </location>
</feature>
<dbReference type="OrthoDB" id="2016548at2759"/>
<evidence type="ECO:0000313" key="5">
    <source>
        <dbReference type="Proteomes" id="UP000011083"/>
    </source>
</evidence>
<keyword evidence="2" id="KW-1133">Transmembrane helix</keyword>
<feature type="domain" description="HPP transmembrane region" evidence="3">
    <location>
        <begin position="190"/>
        <end position="346"/>
    </location>
</feature>
<dbReference type="Proteomes" id="UP000011083">
    <property type="component" value="Unassembled WGS sequence"/>
</dbReference>
<keyword evidence="2" id="KW-0812">Transmembrane</keyword>
<evidence type="ECO:0000256" key="2">
    <source>
        <dbReference type="SAM" id="Phobius"/>
    </source>
</evidence>
<dbReference type="InterPro" id="IPR007065">
    <property type="entry name" value="HPP"/>
</dbReference>
<dbReference type="InterPro" id="IPR058581">
    <property type="entry name" value="TM_HPP"/>
</dbReference>
<feature type="compositionally biased region" description="Low complexity" evidence="1">
    <location>
        <begin position="97"/>
        <end position="115"/>
    </location>
</feature>